<dbReference type="PANTHER" id="PTHR44051:SF8">
    <property type="entry name" value="GLUTATHIONE S-TRANSFERASE GSTA"/>
    <property type="match status" value="1"/>
</dbReference>
<reference evidence="4 5" key="1">
    <citation type="journal article" date="2015" name="Genome Biol. Evol.">
        <title>Phylogenomic analyses indicate that early fungi evolved digesting cell walls of algal ancestors of land plants.</title>
        <authorList>
            <person name="Chang Y."/>
            <person name="Wang S."/>
            <person name="Sekimoto S."/>
            <person name="Aerts A.L."/>
            <person name="Choi C."/>
            <person name="Clum A."/>
            <person name="LaButti K.M."/>
            <person name="Lindquist E.A."/>
            <person name="Yee Ngan C."/>
            <person name="Ohm R.A."/>
            <person name="Salamov A.A."/>
            <person name="Grigoriev I.V."/>
            <person name="Spatafora J.W."/>
            <person name="Berbee M.L."/>
        </authorList>
    </citation>
    <scope>NUCLEOTIDE SEQUENCE [LARGE SCALE GENOMIC DNA]</scope>
    <source>
        <strain evidence="4 5">JEL478</strain>
    </source>
</reference>
<feature type="domain" description="GST N-terminal" evidence="2">
    <location>
        <begin position="6"/>
        <end position="88"/>
    </location>
</feature>
<dbReference type="STRING" id="1344416.A0A139AIR8"/>
<dbReference type="PROSITE" id="PS50404">
    <property type="entry name" value="GST_NTER"/>
    <property type="match status" value="1"/>
</dbReference>
<gene>
    <name evidence="4" type="ORF">M427DRAFT_154652</name>
</gene>
<dbReference type="Proteomes" id="UP000070544">
    <property type="component" value="Unassembled WGS sequence"/>
</dbReference>
<dbReference type="SFLD" id="SFLDS00019">
    <property type="entry name" value="Glutathione_Transferase_(cytos"/>
    <property type="match status" value="1"/>
</dbReference>
<dbReference type="Gene3D" id="1.20.1050.10">
    <property type="match status" value="2"/>
</dbReference>
<accession>A0A139AIR8</accession>
<evidence type="ECO:0000259" key="2">
    <source>
        <dbReference type="PROSITE" id="PS50404"/>
    </source>
</evidence>
<evidence type="ECO:0000259" key="3">
    <source>
        <dbReference type="PROSITE" id="PS50405"/>
    </source>
</evidence>
<dbReference type="SUPFAM" id="SSF47616">
    <property type="entry name" value="GST C-terminal domain-like"/>
    <property type="match status" value="1"/>
</dbReference>
<dbReference type="OrthoDB" id="202840at2759"/>
<evidence type="ECO:0000313" key="5">
    <source>
        <dbReference type="Proteomes" id="UP000070544"/>
    </source>
</evidence>
<dbReference type="InterPro" id="IPR036282">
    <property type="entry name" value="Glutathione-S-Trfase_C_sf"/>
</dbReference>
<dbReference type="InterPro" id="IPR010987">
    <property type="entry name" value="Glutathione-S-Trfase_C-like"/>
</dbReference>
<dbReference type="EMBL" id="KQ965754">
    <property type="protein sequence ID" value="KXS16333.1"/>
    <property type="molecule type" value="Genomic_DNA"/>
</dbReference>
<dbReference type="CDD" id="cd03051">
    <property type="entry name" value="GST_N_GTT2_like"/>
    <property type="match status" value="1"/>
</dbReference>
<dbReference type="Pfam" id="PF13409">
    <property type="entry name" value="GST_N_2"/>
    <property type="match status" value="1"/>
</dbReference>
<dbReference type="InterPro" id="IPR036249">
    <property type="entry name" value="Thioredoxin-like_sf"/>
</dbReference>
<proteinExistence type="inferred from homology"/>
<comment type="similarity">
    <text evidence="1">Belongs to the GST superfamily.</text>
</comment>
<dbReference type="Gene3D" id="3.40.30.10">
    <property type="entry name" value="Glutaredoxin"/>
    <property type="match status" value="1"/>
</dbReference>
<dbReference type="SUPFAM" id="SSF52833">
    <property type="entry name" value="Thioredoxin-like"/>
    <property type="match status" value="1"/>
</dbReference>
<dbReference type="PANTHER" id="PTHR44051">
    <property type="entry name" value="GLUTATHIONE S-TRANSFERASE-RELATED"/>
    <property type="match status" value="1"/>
</dbReference>
<evidence type="ECO:0008006" key="6">
    <source>
        <dbReference type="Google" id="ProtNLM"/>
    </source>
</evidence>
<dbReference type="SFLD" id="SFLDG00358">
    <property type="entry name" value="Main_(cytGST)"/>
    <property type="match status" value="1"/>
</dbReference>
<dbReference type="AlphaFoldDB" id="A0A139AIR8"/>
<dbReference type="InterPro" id="IPR004045">
    <property type="entry name" value="Glutathione_S-Trfase_N"/>
</dbReference>
<dbReference type="InterPro" id="IPR040079">
    <property type="entry name" value="Glutathione_S-Trfase"/>
</dbReference>
<name>A0A139AIR8_GONPJ</name>
<dbReference type="InterPro" id="IPR034345">
    <property type="entry name" value="Gtt2-like_N"/>
</dbReference>
<evidence type="ECO:0000256" key="1">
    <source>
        <dbReference type="ARBA" id="ARBA00007409"/>
    </source>
</evidence>
<feature type="domain" description="GST C-terminal" evidence="3">
    <location>
        <begin position="96"/>
        <end position="249"/>
    </location>
</feature>
<protein>
    <recommendedName>
        <fullName evidence="6">GST N-terminal domain-containing protein</fullName>
    </recommendedName>
</protein>
<organism evidence="4 5">
    <name type="scientific">Gonapodya prolifera (strain JEL478)</name>
    <name type="common">Monoblepharis prolifera</name>
    <dbReference type="NCBI Taxonomy" id="1344416"/>
    <lineage>
        <taxon>Eukaryota</taxon>
        <taxon>Fungi</taxon>
        <taxon>Fungi incertae sedis</taxon>
        <taxon>Chytridiomycota</taxon>
        <taxon>Chytridiomycota incertae sedis</taxon>
        <taxon>Monoblepharidomycetes</taxon>
        <taxon>Monoblepharidales</taxon>
        <taxon>Gonapodyaceae</taxon>
        <taxon>Gonapodya</taxon>
    </lineage>
</organism>
<evidence type="ECO:0000313" key="4">
    <source>
        <dbReference type="EMBL" id="KXS16333.1"/>
    </source>
</evidence>
<sequence>MASPSDFLLYDTPLPAPNPRRVHIFLREKGIAIPSHRLNLQKVQQKTPEHFKRNILGQVPVLRLPNGAHISETVPICEYLESQFSDAKYPKLFGATPYANAIIHQWIRRIEQRITMHVGQVWINSHPATKVVSDRMGMKRFADFGEESKARYLQQLKWLDKVFRTKAATTASGEVYVADLDPQEASTKVESIGFSTADIVLLCQVDFGTAIGLPIPAELTALHSWHSLVSKRPSVAVENGGAMKLMPRL</sequence>
<dbReference type="PROSITE" id="PS50405">
    <property type="entry name" value="GST_CTER"/>
    <property type="match status" value="1"/>
</dbReference>
<keyword evidence="5" id="KW-1185">Reference proteome</keyword>